<organism evidence="2 3">
    <name type="scientific">Amycolatopsis pigmentata</name>
    <dbReference type="NCBI Taxonomy" id="450801"/>
    <lineage>
        <taxon>Bacteria</taxon>
        <taxon>Bacillati</taxon>
        <taxon>Actinomycetota</taxon>
        <taxon>Actinomycetes</taxon>
        <taxon>Pseudonocardiales</taxon>
        <taxon>Pseudonocardiaceae</taxon>
        <taxon>Amycolatopsis</taxon>
    </lineage>
</organism>
<evidence type="ECO:0000313" key="2">
    <source>
        <dbReference type="EMBL" id="MFD2414796.1"/>
    </source>
</evidence>
<dbReference type="Proteomes" id="UP001597417">
    <property type="component" value="Unassembled WGS sequence"/>
</dbReference>
<dbReference type="Gene3D" id="3.40.50.300">
    <property type="entry name" value="P-loop containing nucleotide triphosphate hydrolases"/>
    <property type="match status" value="1"/>
</dbReference>
<dbReference type="RefSeq" id="WP_378260009.1">
    <property type="nucleotide sequence ID" value="NZ_JBHUKR010000002.1"/>
</dbReference>
<keyword evidence="3" id="KW-1185">Reference proteome</keyword>
<evidence type="ECO:0000313" key="3">
    <source>
        <dbReference type="Proteomes" id="UP001597417"/>
    </source>
</evidence>
<protein>
    <submittedName>
        <fullName evidence="2">NACHT domain-containing protein</fullName>
    </submittedName>
</protein>
<comment type="caution">
    <text evidence="2">The sequence shown here is derived from an EMBL/GenBank/DDBJ whole genome shotgun (WGS) entry which is preliminary data.</text>
</comment>
<dbReference type="SUPFAM" id="SSF52540">
    <property type="entry name" value="P-loop containing nucleoside triphosphate hydrolases"/>
    <property type="match status" value="1"/>
</dbReference>
<gene>
    <name evidence="2" type="ORF">ACFSXZ_00440</name>
</gene>
<sequence>MGYNLEQLGPIGFQDLAAALVLESFGVGVQVMGAGRDGGRDLYHDGPLVWKATEDGTGEVWEGYTVFQVKHKARLSSRPEDDASWLWGQIRKELDEWADPKSGRNPVPDFLVVVTNVPLTPVPGAGGHDRLRKAIQDYIDKLEDSSHDVDDGSERRARHARISKIQKWRVWDENQIKILLTRYKGVRNAFPGFLTAADVFAHLTQFTNALPIEQLGPGLRAHARTTLIGESAIYFDEAGSGDGSGIPVHEVVIDLPVTSGNGGERASVIGNVLDRGERMLRPKLTVRRGPRHLVVAGAPGNGKTTISKFLVQVYRAAMLAGASDLSGDHVRVISGTEDALNRMGRSLPRHRRWAMRIDLAEYAQENGFNEDSTLIRYLAERVSKRSDLGDVKPSALVSWMRQWPWFLVLDGLDEVTEPAVRKRLIQRVTEFVTTAEADDCDVFVVLTTRPIGYVENIAPTQFERVDLDYLEPPEAVSYGTLVTRVRLRNDLDRFEKVVRQLTRAAEDDALKNLLRTPLQVLIMTIIMGAAGQLAPDRFSLFWGYYDTVFKRERDKQSGFHWILQNHGQQIQQLHARVGFELQVRSEAGDRSHATLTGQELEDLTWQVLHDAGFKPSGADADLHAKILTSATHRLVLIAPRGDHGYGFDVRSLQELMAATYLTTGPLDVVTTRLRIAAPSPHWRNTWIFAAGRLFSTPQDHEHRAAVELVESIDKGASGRLGDIVPVGPRLALDLVDDGMARSLPIWRDRLIRCGLRILHEPTPPDLPAVARVLVRFADTGDEQRKAIEEALRDALGTSGTARTTAEQLQALIGSVAAEIHARTATRGLRGVRKRPGSQPPSALPDGWPDFEDEVTTYPAPEEILAKVRQAAVSIRNITKRGTASEGDVDAIITALTDERGAPALNAALQHVTAHEPVLVGTLRDDVVPGVLRTAIGERLRGDPRGAG</sequence>
<feature type="region of interest" description="Disordered" evidence="1">
    <location>
        <begin position="828"/>
        <end position="847"/>
    </location>
</feature>
<dbReference type="InterPro" id="IPR027417">
    <property type="entry name" value="P-loop_NTPase"/>
</dbReference>
<accession>A0ABW5FIP4</accession>
<reference evidence="3" key="1">
    <citation type="journal article" date="2019" name="Int. J. Syst. Evol. Microbiol.">
        <title>The Global Catalogue of Microorganisms (GCM) 10K type strain sequencing project: providing services to taxonomists for standard genome sequencing and annotation.</title>
        <authorList>
            <consortium name="The Broad Institute Genomics Platform"/>
            <consortium name="The Broad Institute Genome Sequencing Center for Infectious Disease"/>
            <person name="Wu L."/>
            <person name="Ma J."/>
        </authorList>
    </citation>
    <scope>NUCLEOTIDE SEQUENCE [LARGE SCALE GENOMIC DNA]</scope>
    <source>
        <strain evidence="3">CGMCC 4.7645</strain>
    </source>
</reference>
<name>A0ABW5FIP4_9PSEU</name>
<proteinExistence type="predicted"/>
<dbReference type="EMBL" id="JBHUKR010000002">
    <property type="protein sequence ID" value="MFD2414796.1"/>
    <property type="molecule type" value="Genomic_DNA"/>
</dbReference>
<evidence type="ECO:0000256" key="1">
    <source>
        <dbReference type="SAM" id="MobiDB-lite"/>
    </source>
</evidence>